<dbReference type="EMBL" id="CP000828">
    <property type="protein sequence ID" value="ABW25712.1"/>
    <property type="molecule type" value="Genomic_DNA"/>
</dbReference>
<feature type="domain" description="Helicase C-terminal" evidence="3">
    <location>
        <begin position="886"/>
        <end position="1043"/>
    </location>
</feature>
<dbReference type="GO" id="GO:0005524">
    <property type="term" value="F:ATP binding"/>
    <property type="evidence" value="ECO:0007669"/>
    <property type="project" value="InterPro"/>
</dbReference>
<dbReference type="AlphaFoldDB" id="B0CE78"/>
<organism evidence="4 5">
    <name type="scientific">Acaryochloris marina (strain MBIC 11017)</name>
    <dbReference type="NCBI Taxonomy" id="329726"/>
    <lineage>
        <taxon>Bacteria</taxon>
        <taxon>Bacillati</taxon>
        <taxon>Cyanobacteriota</taxon>
        <taxon>Cyanophyceae</taxon>
        <taxon>Acaryochloridales</taxon>
        <taxon>Acaryochloridaceae</taxon>
        <taxon>Acaryochloris</taxon>
    </lineage>
</organism>
<dbReference type="FunFam" id="3.40.50.300:FF:000533">
    <property type="entry name" value="Helicase, Snf2 family"/>
    <property type="match status" value="1"/>
</dbReference>
<reference evidence="4 5" key="1">
    <citation type="journal article" date="2008" name="Proc. Natl. Acad. Sci. U.S.A.">
        <title>Niche adaptation and genome expansion in the chlorophyll d-producing cyanobacterium Acaryochloris marina.</title>
        <authorList>
            <person name="Swingley W.D."/>
            <person name="Chen M."/>
            <person name="Cheung P.C."/>
            <person name="Conrad A.L."/>
            <person name="Dejesa L.C."/>
            <person name="Hao J."/>
            <person name="Honchak B.M."/>
            <person name="Karbach L.E."/>
            <person name="Kurdoglu A."/>
            <person name="Lahiri S."/>
            <person name="Mastrian S.D."/>
            <person name="Miyashita H."/>
            <person name="Page L."/>
            <person name="Ramakrishna P."/>
            <person name="Satoh S."/>
            <person name="Sattley W.M."/>
            <person name="Shimada Y."/>
            <person name="Taylor H.L."/>
            <person name="Tomo T."/>
            <person name="Tsuchiya T."/>
            <person name="Wang Z.T."/>
            <person name="Raymond J."/>
            <person name="Mimuro M."/>
            <person name="Blankenship R.E."/>
            <person name="Touchman J.W."/>
        </authorList>
    </citation>
    <scope>NUCLEOTIDE SEQUENCE [LARGE SCALE GENOMIC DNA]</scope>
    <source>
        <strain evidence="5">MBIC 11017</strain>
    </source>
</reference>
<sequence length="1060" mass="122716">MKIIHGTWIPDEATFIQSGAFYLWVETTEPKKKRKTGRSIHPYQLVRDDLEDFLSNELGVKPGRPLEQLIDSRHFLLPSTDQAPLPSLELSRYLEQAIPEAFEWQYWQVECFEVKTWVKTGQYEQQPVTDIIKLLNELHFIALHNLADMQLGADLLFWYHYTQTLKPVLLKDQYIPALRYREVSSAKGSRSKSKSRTKSQSVEIYPAWEIVSESYETELDRFVDYMPLACVAGFSECPPTPTFYDRKTLLRHFSEHLLTEIITATYLPASFTKKIASTLIEDCWQPGMRDGRSINQELYEQWRVWRDRIRKTQTSNSFYLCFQLQDPPLPDEPWQLQFLVAPKQDPSLQISLAEYWRFKPQKQMELQKHLGESFEQHLLLGLGYAARIYPQLWQGLETDQPIGIPLEIGAALDFLQESAWVLENAGYKVIVPAWWTPKGRQRAKIKLRAKGRSMSSTNNKSKSYFSQDRLVEYKYDLAIGDQKVSEQEWLELVQAKSSLVQFRGQWMHLDQDKMQQMLEFWKTQQAENPDMTLLDFMRMTAEGGEDVEVDFNRDKTLAQMLKQLQDKSKLDAISDPETLQGTLREYQKRGVSWLNYLEQLGLNGCLADDMGLGKTVQVIARLAQEREEAETVPPTLLIAPTSVVGNWRREIQKFAPHLQAIVHHGNERAKVAKDFKAMANQNDVVITSFSLARRDSKLLDAVPWHRIVLDEAQNIKNPKAAQTKAILKLSATHRLALTGTPVENRLLDLWSIFNFLNPGYLGKQNQFRKNFELPIQKDNNRRQSTTLKKLVEPFILRRVKTDKSIIKDLPDKVEQKLYCNLTKEQASLYEAVVKEISKDIDEVDGIQRKGMILSTLLKLKQICNHPRQFLQDESDFTPERSHKLSRLTEMITEVMEEGESLLVFTQFTELGDALEKYLRQTHHYTTYYIHGGTNRNKREQMITEFQDPETGPSVFILSLKAGGVGITLTKANHVFHFDRWWNPAVEDQATDRAFRIGQKKNVFVHKFVAIGTLEERIDEMIEDKKKLAGAIVGSDESWLTELDNESFRKLISLNKSAILD</sequence>
<dbReference type="Pfam" id="PF12419">
    <property type="entry name" value="DUF3670"/>
    <property type="match status" value="1"/>
</dbReference>
<dbReference type="GO" id="GO:0004386">
    <property type="term" value="F:helicase activity"/>
    <property type="evidence" value="ECO:0007669"/>
    <property type="project" value="UniProtKB-KW"/>
</dbReference>
<evidence type="ECO:0000259" key="3">
    <source>
        <dbReference type="PROSITE" id="PS51194"/>
    </source>
</evidence>
<dbReference type="PROSITE" id="PS51192">
    <property type="entry name" value="HELICASE_ATP_BIND_1"/>
    <property type="match status" value="1"/>
</dbReference>
<dbReference type="InterPro" id="IPR027417">
    <property type="entry name" value="P-loop_NTPase"/>
</dbReference>
<protein>
    <submittedName>
        <fullName evidence="4">Helicase, SNF2 family, putative</fullName>
    </submittedName>
</protein>
<gene>
    <name evidence="4" type="ordered locus">AM1_0664</name>
</gene>
<dbReference type="InterPro" id="IPR038718">
    <property type="entry name" value="SNF2-like_sf"/>
</dbReference>
<dbReference type="InterPro" id="IPR014001">
    <property type="entry name" value="Helicase_ATP-bd"/>
</dbReference>
<dbReference type="InterPro" id="IPR001650">
    <property type="entry name" value="Helicase_C-like"/>
</dbReference>
<evidence type="ECO:0000259" key="2">
    <source>
        <dbReference type="PROSITE" id="PS51192"/>
    </source>
</evidence>
<evidence type="ECO:0000256" key="1">
    <source>
        <dbReference type="ARBA" id="ARBA00022801"/>
    </source>
</evidence>
<dbReference type="SUPFAM" id="SSF52540">
    <property type="entry name" value="P-loop containing nucleoside triphosphate hydrolases"/>
    <property type="match status" value="2"/>
</dbReference>
<dbReference type="InterPro" id="IPR000330">
    <property type="entry name" value="SNF2_N"/>
</dbReference>
<keyword evidence="5" id="KW-1185">Reference proteome</keyword>
<dbReference type="STRING" id="329726.AM1_0664"/>
<dbReference type="eggNOG" id="COG0553">
    <property type="taxonomic scope" value="Bacteria"/>
</dbReference>
<evidence type="ECO:0000313" key="5">
    <source>
        <dbReference type="Proteomes" id="UP000000268"/>
    </source>
</evidence>
<keyword evidence="4" id="KW-0347">Helicase</keyword>
<dbReference type="CDD" id="cd18793">
    <property type="entry name" value="SF2_C_SNF"/>
    <property type="match status" value="1"/>
</dbReference>
<name>B0CE78_ACAM1</name>
<proteinExistence type="predicted"/>
<dbReference type="Gene3D" id="3.40.50.10810">
    <property type="entry name" value="Tandem AAA-ATPase domain"/>
    <property type="match status" value="1"/>
</dbReference>
<dbReference type="RefSeq" id="WP_012161305.1">
    <property type="nucleotide sequence ID" value="NC_009925.1"/>
</dbReference>
<feature type="domain" description="Helicase ATP-binding" evidence="2">
    <location>
        <begin position="595"/>
        <end position="759"/>
    </location>
</feature>
<dbReference type="KEGG" id="amr:AM1_0664"/>
<evidence type="ECO:0000313" key="4">
    <source>
        <dbReference type="EMBL" id="ABW25712.1"/>
    </source>
</evidence>
<dbReference type="SMART" id="SM00487">
    <property type="entry name" value="DEXDc"/>
    <property type="match status" value="1"/>
</dbReference>
<dbReference type="InterPro" id="IPR049730">
    <property type="entry name" value="SNF2/RAD54-like_C"/>
</dbReference>
<dbReference type="PROSITE" id="PS51194">
    <property type="entry name" value="HELICASE_CTER"/>
    <property type="match status" value="1"/>
</dbReference>
<keyword evidence="1" id="KW-0378">Hydrolase</keyword>
<dbReference type="SMART" id="SM00490">
    <property type="entry name" value="HELICc"/>
    <property type="match status" value="1"/>
</dbReference>
<dbReference type="HOGENOM" id="CLU_000315_21_8_3"/>
<dbReference type="InterPro" id="IPR022138">
    <property type="entry name" value="DUF3670"/>
</dbReference>
<dbReference type="CDD" id="cd18012">
    <property type="entry name" value="DEXQc_arch_SWI2_SNF2"/>
    <property type="match status" value="1"/>
</dbReference>
<dbReference type="Pfam" id="PF00271">
    <property type="entry name" value="Helicase_C"/>
    <property type="match status" value="1"/>
</dbReference>
<dbReference type="OrthoDB" id="9814088at2"/>
<keyword evidence="4" id="KW-0547">Nucleotide-binding</keyword>
<dbReference type="PANTHER" id="PTHR10799">
    <property type="entry name" value="SNF2/RAD54 HELICASE FAMILY"/>
    <property type="match status" value="1"/>
</dbReference>
<accession>B0CE78</accession>
<keyword evidence="4" id="KW-0067">ATP-binding</keyword>
<dbReference type="Gene3D" id="3.40.50.300">
    <property type="entry name" value="P-loop containing nucleotide triphosphate hydrolases"/>
    <property type="match status" value="1"/>
</dbReference>
<dbReference type="Proteomes" id="UP000000268">
    <property type="component" value="Chromosome"/>
</dbReference>
<dbReference type="GO" id="GO:0016787">
    <property type="term" value="F:hydrolase activity"/>
    <property type="evidence" value="ECO:0007669"/>
    <property type="project" value="UniProtKB-KW"/>
</dbReference>
<dbReference type="Pfam" id="PF00176">
    <property type="entry name" value="SNF2-rel_dom"/>
    <property type="match status" value="1"/>
</dbReference>